<dbReference type="Gene3D" id="1.10.8.20">
    <property type="entry name" value="N-terminal domain of phosphatidylinositol transfer protein sec14p"/>
    <property type="match status" value="1"/>
</dbReference>
<dbReference type="PANTHER" id="PTHR45657:SF1">
    <property type="entry name" value="CRAL-TRIO DOMAIN-CONTAINING PROTEIN YKL091C-RELATED"/>
    <property type="match status" value="1"/>
</dbReference>
<dbReference type="GO" id="GO:0000139">
    <property type="term" value="C:Golgi membrane"/>
    <property type="evidence" value="ECO:0007669"/>
    <property type="project" value="UniProtKB-SubCell"/>
</dbReference>
<dbReference type="SMART" id="SM01100">
    <property type="entry name" value="CRAL_TRIO_N"/>
    <property type="match status" value="1"/>
</dbReference>
<comment type="similarity">
    <text evidence="3">Belongs to the SFH family.</text>
</comment>
<dbReference type="InterPro" id="IPR001251">
    <property type="entry name" value="CRAL-TRIO_dom"/>
</dbReference>
<keyword evidence="8" id="KW-1185">Reference proteome</keyword>
<dbReference type="InterPro" id="IPR051026">
    <property type="entry name" value="PI/PC_transfer"/>
</dbReference>
<evidence type="ECO:0000256" key="5">
    <source>
        <dbReference type="SAM" id="Phobius"/>
    </source>
</evidence>
<dbReference type="Pfam" id="PF00650">
    <property type="entry name" value="CRAL_TRIO"/>
    <property type="match status" value="1"/>
</dbReference>
<feature type="domain" description="CRAL-TRIO" evidence="6">
    <location>
        <begin position="125"/>
        <end position="299"/>
    </location>
</feature>
<gene>
    <name evidence="7" type="ORF">GOP47_0022003</name>
</gene>
<feature type="compositionally biased region" description="Polar residues" evidence="4">
    <location>
        <begin position="342"/>
        <end position="360"/>
    </location>
</feature>
<dbReference type="Proteomes" id="UP000886520">
    <property type="component" value="Chromosome 21"/>
</dbReference>
<dbReference type="EMBL" id="JABFUD020000021">
    <property type="protein sequence ID" value="KAI5063456.1"/>
    <property type="molecule type" value="Genomic_DNA"/>
</dbReference>
<keyword evidence="5" id="KW-0812">Transmembrane</keyword>
<dbReference type="InterPro" id="IPR036865">
    <property type="entry name" value="CRAL-TRIO_dom_sf"/>
</dbReference>
<dbReference type="PROSITE" id="PS50191">
    <property type="entry name" value="CRAL_TRIO"/>
    <property type="match status" value="1"/>
</dbReference>
<evidence type="ECO:0000259" key="6">
    <source>
        <dbReference type="PROSITE" id="PS50191"/>
    </source>
</evidence>
<dbReference type="SUPFAM" id="SSF52087">
    <property type="entry name" value="CRAL/TRIO domain"/>
    <property type="match status" value="1"/>
</dbReference>
<dbReference type="PRINTS" id="PR00180">
    <property type="entry name" value="CRETINALDHBP"/>
</dbReference>
<evidence type="ECO:0000313" key="7">
    <source>
        <dbReference type="EMBL" id="KAI5063456.1"/>
    </source>
</evidence>
<dbReference type="CDD" id="cd00170">
    <property type="entry name" value="SEC14"/>
    <property type="match status" value="1"/>
</dbReference>
<evidence type="ECO:0000256" key="2">
    <source>
        <dbReference type="ARBA" id="ARBA00004395"/>
    </source>
</evidence>
<dbReference type="Gene3D" id="3.40.525.10">
    <property type="entry name" value="CRAL-TRIO lipid binding domain"/>
    <property type="match status" value="1"/>
</dbReference>
<sequence length="595" mass="67111">MGENSTSVPSQEPENGASDENKEFLTIRDCLSKPLDGAETLVLKPSIIEPDGEFKEDQVIVDAFRQALLQENLLPEKHDNYHLLLRFLQARKFDVEKAKCMWKTMLKWRQDYSTDHIDGNFEYNEVDEVKQCYPHGHHGIDKFGRPVYIELIGKIDPQKLSKVTTMDRFIKYHVLEFERTLKKKFPACSVAAGKHIDSSTAILDVAGVGMRSFSKSARELITSIQKVDSDNYPETLNQLFIINAGSGFKLLWSTVKGFLDAKTVAKIHVLGTDYREKLLEVIDSSQLPEFLGGSCNCTCDGGCLMSDKGPWKDLEIMKKVLNGCEKQSRKVIVVSRTATKENSASSLEQNIPTTSLTPTETECREVSHNSTLQNREKDQTDPETVNSEDGDMVPMVDKKVDPQYDGGCTVESSSDAQSLIDHSATYHNRCAIIDDSIGKASPSEGTTSKNAFYGFVSETLIVLWAFLLSFVAYLHRLFGLKEKKLFINYSNTFSSNSTHGTFSSLQPLGVQQHACERKYEVSERVAKLEEEIHKITTPEKSMHPPKEMSPSRIKALESELAETKKALHAVLSNQNEIYECLENFKELKWEKKNCW</sequence>
<dbReference type="GO" id="GO:0005886">
    <property type="term" value="C:plasma membrane"/>
    <property type="evidence" value="ECO:0007669"/>
    <property type="project" value="UniProtKB-SubCell"/>
</dbReference>
<comment type="caution">
    <text evidence="7">The sequence shown here is derived from an EMBL/GenBank/DDBJ whole genome shotgun (WGS) entry which is preliminary data.</text>
</comment>
<reference evidence="7" key="1">
    <citation type="submission" date="2021-01" db="EMBL/GenBank/DDBJ databases">
        <title>Adiantum capillus-veneris genome.</title>
        <authorList>
            <person name="Fang Y."/>
            <person name="Liao Q."/>
        </authorList>
    </citation>
    <scope>NUCLEOTIDE SEQUENCE</scope>
    <source>
        <strain evidence="7">H3</strain>
        <tissue evidence="7">Leaf</tissue>
    </source>
</reference>
<comment type="subcellular location">
    <subcellularLocation>
        <location evidence="1">Cell membrane</location>
        <topology evidence="1">Peripheral membrane protein</topology>
    </subcellularLocation>
    <subcellularLocation>
        <location evidence="2">Golgi apparatus membrane</location>
        <topology evidence="2">Peripheral membrane protein</topology>
    </subcellularLocation>
</comment>
<dbReference type="PANTHER" id="PTHR45657">
    <property type="entry name" value="CRAL-TRIO DOMAIN-CONTAINING PROTEIN YKL091C-RELATED"/>
    <property type="match status" value="1"/>
</dbReference>
<keyword evidence="5" id="KW-1133">Transmembrane helix</keyword>
<name>A0A9D4U8H5_ADICA</name>
<dbReference type="SUPFAM" id="SSF46938">
    <property type="entry name" value="CRAL/TRIO N-terminal domain"/>
    <property type="match status" value="1"/>
</dbReference>
<dbReference type="AlphaFoldDB" id="A0A9D4U8H5"/>
<feature type="compositionally biased region" description="Polar residues" evidence="4">
    <location>
        <begin position="1"/>
        <end position="13"/>
    </location>
</feature>
<evidence type="ECO:0000313" key="8">
    <source>
        <dbReference type="Proteomes" id="UP000886520"/>
    </source>
</evidence>
<feature type="region of interest" description="Disordered" evidence="4">
    <location>
        <begin position="342"/>
        <end position="396"/>
    </location>
</feature>
<feature type="transmembrane region" description="Helical" evidence="5">
    <location>
        <begin position="451"/>
        <end position="474"/>
    </location>
</feature>
<dbReference type="OrthoDB" id="1434354at2759"/>
<protein>
    <recommendedName>
        <fullName evidence="6">CRAL-TRIO domain-containing protein</fullName>
    </recommendedName>
</protein>
<organism evidence="7 8">
    <name type="scientific">Adiantum capillus-veneris</name>
    <name type="common">Maidenhair fern</name>
    <dbReference type="NCBI Taxonomy" id="13818"/>
    <lineage>
        <taxon>Eukaryota</taxon>
        <taxon>Viridiplantae</taxon>
        <taxon>Streptophyta</taxon>
        <taxon>Embryophyta</taxon>
        <taxon>Tracheophyta</taxon>
        <taxon>Polypodiopsida</taxon>
        <taxon>Polypodiidae</taxon>
        <taxon>Polypodiales</taxon>
        <taxon>Pteridineae</taxon>
        <taxon>Pteridaceae</taxon>
        <taxon>Vittarioideae</taxon>
        <taxon>Adiantum</taxon>
    </lineage>
</organism>
<dbReference type="Pfam" id="PF03765">
    <property type="entry name" value="CRAL_TRIO_N"/>
    <property type="match status" value="1"/>
</dbReference>
<proteinExistence type="inferred from homology"/>
<dbReference type="InterPro" id="IPR011074">
    <property type="entry name" value="CRAL/TRIO_N_dom"/>
</dbReference>
<evidence type="ECO:0000256" key="4">
    <source>
        <dbReference type="SAM" id="MobiDB-lite"/>
    </source>
</evidence>
<feature type="region of interest" description="Disordered" evidence="4">
    <location>
        <begin position="1"/>
        <end position="23"/>
    </location>
</feature>
<dbReference type="SMART" id="SM00516">
    <property type="entry name" value="SEC14"/>
    <property type="match status" value="1"/>
</dbReference>
<dbReference type="InterPro" id="IPR036273">
    <property type="entry name" value="CRAL/TRIO_N_dom_sf"/>
</dbReference>
<accession>A0A9D4U8H5</accession>
<evidence type="ECO:0000256" key="1">
    <source>
        <dbReference type="ARBA" id="ARBA00004202"/>
    </source>
</evidence>
<evidence type="ECO:0000256" key="3">
    <source>
        <dbReference type="ARBA" id="ARBA00038020"/>
    </source>
</evidence>
<keyword evidence="5" id="KW-0472">Membrane</keyword>